<reference evidence="2 3" key="1">
    <citation type="submission" date="2015-08" db="EMBL/GenBank/DDBJ databases">
        <title>Genome sequencing of Penicillium nordicum.</title>
        <authorList>
            <person name="Nguyen H.D."/>
            <person name="Seifert K.A."/>
        </authorList>
    </citation>
    <scope>NUCLEOTIDE SEQUENCE [LARGE SCALE GENOMIC DNA]</scope>
    <source>
        <strain evidence="2 3">DAOMC 185683</strain>
    </source>
</reference>
<dbReference type="Proteomes" id="UP000037696">
    <property type="component" value="Unassembled WGS sequence"/>
</dbReference>
<evidence type="ECO:0000313" key="2">
    <source>
        <dbReference type="EMBL" id="KOS49008.1"/>
    </source>
</evidence>
<sequence>MLYLRYSARKKKGRSGGPRKFARGAPGQLRFICQQKATLEPCPGCQVAPPSQAHTWLDLLFFHRQYTYISNKLVIPISTF</sequence>
<evidence type="ECO:0000313" key="3">
    <source>
        <dbReference type="Proteomes" id="UP000037696"/>
    </source>
</evidence>
<gene>
    <name evidence="2" type="ORF">ACN38_g117</name>
</gene>
<protein>
    <submittedName>
        <fullName evidence="2">Uncharacterized protein</fullName>
    </submittedName>
</protein>
<comment type="caution">
    <text evidence="2">The sequence shown here is derived from an EMBL/GenBank/DDBJ whole genome shotgun (WGS) entry which is preliminary data.</text>
</comment>
<dbReference type="OrthoDB" id="10536286at2759"/>
<proteinExistence type="predicted"/>
<keyword evidence="3" id="KW-1185">Reference proteome</keyword>
<accession>A0A0M8PBE1</accession>
<dbReference type="AlphaFoldDB" id="A0A0M8PBE1"/>
<evidence type="ECO:0000256" key="1">
    <source>
        <dbReference type="SAM" id="MobiDB-lite"/>
    </source>
</evidence>
<feature type="region of interest" description="Disordered" evidence="1">
    <location>
        <begin position="1"/>
        <end position="21"/>
    </location>
</feature>
<name>A0A0M8PBE1_9EURO</name>
<dbReference type="EMBL" id="LHQQ01000001">
    <property type="protein sequence ID" value="KOS49008.1"/>
    <property type="molecule type" value="Genomic_DNA"/>
</dbReference>
<organism evidence="2 3">
    <name type="scientific">Penicillium nordicum</name>
    <dbReference type="NCBI Taxonomy" id="229535"/>
    <lineage>
        <taxon>Eukaryota</taxon>
        <taxon>Fungi</taxon>
        <taxon>Dikarya</taxon>
        <taxon>Ascomycota</taxon>
        <taxon>Pezizomycotina</taxon>
        <taxon>Eurotiomycetes</taxon>
        <taxon>Eurotiomycetidae</taxon>
        <taxon>Eurotiales</taxon>
        <taxon>Aspergillaceae</taxon>
        <taxon>Penicillium</taxon>
    </lineage>
</organism>